<evidence type="ECO:0000313" key="1">
    <source>
        <dbReference type="EMBL" id="PTQ26753.1"/>
    </source>
</evidence>
<accession>A0A2R6VYS1</accession>
<proteinExistence type="predicted"/>
<dbReference type="Proteomes" id="UP000244005">
    <property type="component" value="Unassembled WGS sequence"/>
</dbReference>
<dbReference type="OrthoDB" id="1917606at2759"/>
<protein>
    <submittedName>
        <fullName evidence="1">Uncharacterized protein</fullName>
    </submittedName>
</protein>
<dbReference type="OMA" id="SILETMM"/>
<organism evidence="1 2">
    <name type="scientific">Marchantia polymorpha</name>
    <name type="common">Common liverwort</name>
    <name type="synonym">Marchantia aquatica</name>
    <dbReference type="NCBI Taxonomy" id="3197"/>
    <lineage>
        <taxon>Eukaryota</taxon>
        <taxon>Viridiplantae</taxon>
        <taxon>Streptophyta</taxon>
        <taxon>Embryophyta</taxon>
        <taxon>Marchantiophyta</taxon>
        <taxon>Marchantiopsida</taxon>
        <taxon>Marchantiidae</taxon>
        <taxon>Marchantiales</taxon>
        <taxon>Marchantiaceae</taxon>
        <taxon>Marchantia</taxon>
    </lineage>
</organism>
<evidence type="ECO:0000313" key="2">
    <source>
        <dbReference type="Proteomes" id="UP000244005"/>
    </source>
</evidence>
<name>A0A2R6VYS1_MARPO</name>
<dbReference type="EMBL" id="KZ773098">
    <property type="protein sequence ID" value="PTQ26753.1"/>
    <property type="molecule type" value="Genomic_DNA"/>
</dbReference>
<dbReference type="Gramene" id="Mp8g04990.1">
    <property type="protein sequence ID" value="Mp8g04990.1.cds"/>
    <property type="gene ID" value="Mp8g04990"/>
</dbReference>
<keyword evidence="2" id="KW-1185">Reference proteome</keyword>
<reference evidence="2" key="1">
    <citation type="journal article" date="2017" name="Cell">
        <title>Insights into land plant evolution garnered from the Marchantia polymorpha genome.</title>
        <authorList>
            <person name="Bowman J.L."/>
            <person name="Kohchi T."/>
            <person name="Yamato K.T."/>
            <person name="Jenkins J."/>
            <person name="Shu S."/>
            <person name="Ishizaki K."/>
            <person name="Yamaoka S."/>
            <person name="Nishihama R."/>
            <person name="Nakamura Y."/>
            <person name="Berger F."/>
            <person name="Adam C."/>
            <person name="Aki S.S."/>
            <person name="Althoff F."/>
            <person name="Araki T."/>
            <person name="Arteaga-Vazquez M.A."/>
            <person name="Balasubrmanian S."/>
            <person name="Barry K."/>
            <person name="Bauer D."/>
            <person name="Boehm C.R."/>
            <person name="Briginshaw L."/>
            <person name="Caballero-Perez J."/>
            <person name="Catarino B."/>
            <person name="Chen F."/>
            <person name="Chiyoda S."/>
            <person name="Chovatia M."/>
            <person name="Davies K.M."/>
            <person name="Delmans M."/>
            <person name="Demura T."/>
            <person name="Dierschke T."/>
            <person name="Dolan L."/>
            <person name="Dorantes-Acosta A.E."/>
            <person name="Eklund D.M."/>
            <person name="Florent S.N."/>
            <person name="Flores-Sandoval E."/>
            <person name="Fujiyama A."/>
            <person name="Fukuzawa H."/>
            <person name="Galik B."/>
            <person name="Grimanelli D."/>
            <person name="Grimwood J."/>
            <person name="Grossniklaus U."/>
            <person name="Hamada T."/>
            <person name="Haseloff J."/>
            <person name="Hetherington A.J."/>
            <person name="Higo A."/>
            <person name="Hirakawa Y."/>
            <person name="Hundley H.N."/>
            <person name="Ikeda Y."/>
            <person name="Inoue K."/>
            <person name="Inoue S.I."/>
            <person name="Ishida S."/>
            <person name="Jia Q."/>
            <person name="Kakita M."/>
            <person name="Kanazawa T."/>
            <person name="Kawai Y."/>
            <person name="Kawashima T."/>
            <person name="Kennedy M."/>
            <person name="Kinose K."/>
            <person name="Kinoshita T."/>
            <person name="Kohara Y."/>
            <person name="Koide E."/>
            <person name="Komatsu K."/>
            <person name="Kopischke S."/>
            <person name="Kubo M."/>
            <person name="Kyozuka J."/>
            <person name="Lagercrantz U."/>
            <person name="Lin S.S."/>
            <person name="Lindquist E."/>
            <person name="Lipzen A.M."/>
            <person name="Lu C.W."/>
            <person name="De Luna E."/>
            <person name="Martienssen R.A."/>
            <person name="Minamino N."/>
            <person name="Mizutani M."/>
            <person name="Mizutani M."/>
            <person name="Mochizuki N."/>
            <person name="Monte I."/>
            <person name="Mosher R."/>
            <person name="Nagasaki H."/>
            <person name="Nakagami H."/>
            <person name="Naramoto S."/>
            <person name="Nishitani K."/>
            <person name="Ohtani M."/>
            <person name="Okamoto T."/>
            <person name="Okumura M."/>
            <person name="Phillips J."/>
            <person name="Pollak B."/>
            <person name="Reinders A."/>
            <person name="Rovekamp M."/>
            <person name="Sano R."/>
            <person name="Sawa S."/>
            <person name="Schmid M.W."/>
            <person name="Shirakawa M."/>
            <person name="Solano R."/>
            <person name="Spunde A."/>
            <person name="Suetsugu N."/>
            <person name="Sugano S."/>
            <person name="Sugiyama A."/>
            <person name="Sun R."/>
            <person name="Suzuki Y."/>
            <person name="Takenaka M."/>
            <person name="Takezawa D."/>
            <person name="Tomogane H."/>
            <person name="Tsuzuki M."/>
            <person name="Ueda T."/>
            <person name="Umeda M."/>
            <person name="Ward J.M."/>
            <person name="Watanabe Y."/>
            <person name="Yazaki K."/>
            <person name="Yokoyama R."/>
            <person name="Yoshitake Y."/>
            <person name="Yotsui I."/>
            <person name="Zachgo S."/>
            <person name="Schmutz J."/>
        </authorList>
    </citation>
    <scope>NUCLEOTIDE SEQUENCE [LARGE SCALE GENOMIC DNA]</scope>
    <source>
        <strain evidence="2">Tak-1</strain>
    </source>
</reference>
<dbReference type="AlphaFoldDB" id="A0A2R6VYS1"/>
<sequence length="261" mass="29444">MALAPGLIRAAFGGVKDIGTIVGTFDWSKCNVRDSHSDEYLHTDLAPSYGKLNNDSVKALDEKLKIMIAGTLIAIGKLTDKSWKSILETMMQHPLLEPDSAQIDRADKLIKTSSSAFKFDGSPDAQIVREVKTWFTKLIADADVLQQTRIDIDTLAKIVAQSGATIDSFESFWAKQEKHEQTLVDIGVLRFPDFERPYFKLYHIKLTAWSDSSRVLFLQDDKNGITGEFNSRIFRPRESIIRELTKDSREAALRRAESLFD</sequence>
<gene>
    <name evidence="1" type="ORF">MARPO_0465s0001</name>
</gene>